<dbReference type="SUPFAM" id="SSF69593">
    <property type="entry name" value="Glycerol-3-phosphate (1)-acyltransferase"/>
    <property type="match status" value="1"/>
</dbReference>
<proteinExistence type="inferred from homology"/>
<feature type="transmembrane region" description="Helical" evidence="5">
    <location>
        <begin position="7"/>
        <end position="31"/>
    </location>
</feature>
<dbReference type="Proteomes" id="UP000664203">
    <property type="component" value="Unassembled WGS sequence"/>
</dbReference>
<dbReference type="AlphaFoldDB" id="A0A8H3J1E8"/>
<evidence type="ECO:0000256" key="5">
    <source>
        <dbReference type="SAM" id="Phobius"/>
    </source>
</evidence>
<dbReference type="EC" id="2.3.1.51" evidence="4"/>
<dbReference type="SMART" id="SM00563">
    <property type="entry name" value="PlsC"/>
    <property type="match status" value="1"/>
</dbReference>
<dbReference type="OrthoDB" id="202234at2759"/>
<comment type="caution">
    <text evidence="7">The sequence shown here is derived from an EMBL/GenBank/DDBJ whole genome shotgun (WGS) entry which is preliminary data.</text>
</comment>
<dbReference type="GO" id="GO:0003841">
    <property type="term" value="F:1-acylglycerol-3-phosphate O-acyltransferase activity"/>
    <property type="evidence" value="ECO:0007669"/>
    <property type="project" value="UniProtKB-UniRule"/>
</dbReference>
<keyword evidence="4" id="KW-1208">Phospholipid metabolism</keyword>
<name>A0A8H3J1E8_9LECA</name>
<evidence type="ECO:0000256" key="2">
    <source>
        <dbReference type="ARBA" id="ARBA00022679"/>
    </source>
</evidence>
<feature type="domain" description="Phospholipid/glycerol acyltransferase" evidence="6">
    <location>
        <begin position="106"/>
        <end position="223"/>
    </location>
</feature>
<comment type="domain">
    <text evidence="4">The HXXXXD motif is essential for acyltransferase activity and may constitute the binding site for the phosphate moiety of the glycerol-3-phosphate.</text>
</comment>
<sequence>MHTINTILMVLLRLFTFYLGLITTFFTLSFFSIPTASFYARLLASYGCLLLCASYGVLASLTLRLFGKHRISQWIVARAFYYTMAWTTGVHFEIVSGKEHLSTRPCVLIGNHQSELDVLLLGAIFPPYCSVTAKRSLRLVPFLGWFMALSGTVFIDRSNSASAHAAFDKAAAEMRKERQSVFIFPEGTRSYAEGPEMGPFKKGAFHLAVKAGVDIVPVVAGNYWGVLSVREKRFRGGSIPVKVLPPIPTAHLKAADVEELTRTTREKMLKDLVALTESPMGQKATKAYVGAGEEDLARLATPTAMASGLEQRLANPPT</sequence>
<dbReference type="GO" id="GO:0006654">
    <property type="term" value="P:phosphatidic acid biosynthetic process"/>
    <property type="evidence" value="ECO:0007669"/>
    <property type="project" value="TreeGrafter"/>
</dbReference>
<reference evidence="7" key="1">
    <citation type="submission" date="2021-03" db="EMBL/GenBank/DDBJ databases">
        <authorList>
            <person name="Tagirdzhanova G."/>
        </authorList>
    </citation>
    <scope>NUCLEOTIDE SEQUENCE</scope>
</reference>
<protein>
    <recommendedName>
        <fullName evidence="4">1-acyl-sn-glycerol-3-phosphate acyltransferase</fullName>
        <ecNumber evidence="4">2.3.1.51</ecNumber>
    </recommendedName>
</protein>
<keyword evidence="5" id="KW-1133">Transmembrane helix</keyword>
<keyword evidence="4" id="KW-0594">Phospholipid biosynthesis</keyword>
<organism evidence="7 8">
    <name type="scientific">Alectoria fallacina</name>
    <dbReference type="NCBI Taxonomy" id="1903189"/>
    <lineage>
        <taxon>Eukaryota</taxon>
        <taxon>Fungi</taxon>
        <taxon>Dikarya</taxon>
        <taxon>Ascomycota</taxon>
        <taxon>Pezizomycotina</taxon>
        <taxon>Lecanoromycetes</taxon>
        <taxon>OSLEUM clade</taxon>
        <taxon>Lecanoromycetidae</taxon>
        <taxon>Lecanorales</taxon>
        <taxon>Lecanorineae</taxon>
        <taxon>Parmeliaceae</taxon>
        <taxon>Alectoria</taxon>
    </lineage>
</organism>
<dbReference type="NCBIfam" id="TIGR00530">
    <property type="entry name" value="AGP_acyltrn"/>
    <property type="match status" value="1"/>
</dbReference>
<gene>
    <name evidence="7" type="primary">AGPAT2</name>
    <name evidence="7" type="ORF">ALECFALPRED_007929</name>
</gene>
<keyword evidence="3 4" id="KW-0012">Acyltransferase</keyword>
<keyword evidence="8" id="KW-1185">Reference proteome</keyword>
<dbReference type="GO" id="GO:0005783">
    <property type="term" value="C:endoplasmic reticulum"/>
    <property type="evidence" value="ECO:0007669"/>
    <property type="project" value="TreeGrafter"/>
</dbReference>
<dbReference type="PANTHER" id="PTHR10434">
    <property type="entry name" value="1-ACYL-SN-GLYCEROL-3-PHOSPHATE ACYLTRANSFERASE"/>
    <property type="match status" value="1"/>
</dbReference>
<dbReference type="EMBL" id="CAJPDR010000532">
    <property type="protein sequence ID" value="CAF9938932.1"/>
    <property type="molecule type" value="Genomic_DNA"/>
</dbReference>
<evidence type="ECO:0000256" key="1">
    <source>
        <dbReference type="ARBA" id="ARBA00008655"/>
    </source>
</evidence>
<evidence type="ECO:0000256" key="3">
    <source>
        <dbReference type="ARBA" id="ARBA00023315"/>
    </source>
</evidence>
<dbReference type="GO" id="GO:0016020">
    <property type="term" value="C:membrane"/>
    <property type="evidence" value="ECO:0007669"/>
    <property type="project" value="InterPro"/>
</dbReference>
<dbReference type="InterPro" id="IPR002123">
    <property type="entry name" value="Plipid/glycerol_acylTrfase"/>
</dbReference>
<dbReference type="Pfam" id="PF01553">
    <property type="entry name" value="Acyltransferase"/>
    <property type="match status" value="1"/>
</dbReference>
<evidence type="ECO:0000256" key="4">
    <source>
        <dbReference type="RuleBase" id="RU361267"/>
    </source>
</evidence>
<dbReference type="PANTHER" id="PTHR10434:SF11">
    <property type="entry name" value="1-ACYL-SN-GLYCEROL-3-PHOSPHATE ACYLTRANSFERASE"/>
    <property type="match status" value="1"/>
</dbReference>
<accession>A0A8H3J1E8</accession>
<keyword evidence="5" id="KW-0812">Transmembrane</keyword>
<comment type="catalytic activity">
    <reaction evidence="4">
        <text>a 1-acyl-sn-glycero-3-phosphate + an acyl-CoA = a 1,2-diacyl-sn-glycero-3-phosphate + CoA</text>
        <dbReference type="Rhea" id="RHEA:19709"/>
        <dbReference type="ChEBI" id="CHEBI:57287"/>
        <dbReference type="ChEBI" id="CHEBI:57970"/>
        <dbReference type="ChEBI" id="CHEBI:58342"/>
        <dbReference type="ChEBI" id="CHEBI:58608"/>
        <dbReference type="EC" id="2.3.1.51"/>
    </reaction>
</comment>
<dbReference type="InterPro" id="IPR004552">
    <property type="entry name" value="AGP_acyltrans"/>
</dbReference>
<keyword evidence="2 4" id="KW-0808">Transferase</keyword>
<evidence type="ECO:0000313" key="8">
    <source>
        <dbReference type="Proteomes" id="UP000664203"/>
    </source>
</evidence>
<evidence type="ECO:0000313" key="7">
    <source>
        <dbReference type="EMBL" id="CAF9938932.1"/>
    </source>
</evidence>
<keyword evidence="4" id="KW-0443">Lipid metabolism</keyword>
<comment type="similarity">
    <text evidence="1 4">Belongs to the 1-acyl-sn-glycerol-3-phosphate acyltransferase family.</text>
</comment>
<keyword evidence="5" id="KW-0472">Membrane</keyword>
<evidence type="ECO:0000259" key="6">
    <source>
        <dbReference type="SMART" id="SM00563"/>
    </source>
</evidence>
<dbReference type="CDD" id="cd07989">
    <property type="entry name" value="LPLAT_AGPAT-like"/>
    <property type="match status" value="1"/>
</dbReference>
<feature type="transmembrane region" description="Helical" evidence="5">
    <location>
        <begin position="43"/>
        <end position="66"/>
    </location>
</feature>
<keyword evidence="4" id="KW-0444">Lipid biosynthesis</keyword>